<name>H6BKL0_EXODN</name>
<dbReference type="eggNOG" id="KOG2765">
    <property type="taxonomic scope" value="Eukaryota"/>
</dbReference>
<feature type="region of interest" description="Disordered" evidence="5">
    <location>
        <begin position="145"/>
        <end position="166"/>
    </location>
</feature>
<feature type="transmembrane region" description="Helical" evidence="6">
    <location>
        <begin position="401"/>
        <end position="421"/>
    </location>
</feature>
<feature type="compositionally biased region" description="Low complexity" evidence="5">
    <location>
        <begin position="575"/>
        <end position="591"/>
    </location>
</feature>
<evidence type="ECO:0000313" key="10">
    <source>
        <dbReference type="Proteomes" id="UP000007304"/>
    </source>
</evidence>
<dbReference type="PANTHER" id="PTHR23051:SF0">
    <property type="entry name" value="SOLUTE CARRIER FAMILY 35 MEMBER F5"/>
    <property type="match status" value="1"/>
</dbReference>
<feature type="region of interest" description="Disordered" evidence="5">
    <location>
        <begin position="1"/>
        <end position="49"/>
    </location>
</feature>
<keyword evidence="4 6" id="KW-0472">Membrane</keyword>
<sequence>MVDTKAHGSLQPGVRREQIEMDDPALPRTPSRQRLLTSQARSLKEEEEAPPQARLVGMARHTLGLILLLCVVFLWTLSNFLGSSIFADNTYAKPFFLTYLNTSMFMLAMIPTLVKSVSRNRRKHRSLYRNIRSALSKKESYTPLRLNQHSNSGSGTPLDLEDPESERFLKSRPDRRAFAGLQGDQRQEQDDSLEGDLVQEPGIEIEEEVAEKDKDLGIVATARLSLAFCFLWFGANYFAMACLQHTTVASTTILTSTSSFWTLLIGALTGMERFTWRKLCGVLGSLVGIILISRVDLTKSASNATTIRIRSPGDDEDQFPDKPPSELALGDALALLSAIIYGVYTITLKKSTIKALPRSLNMPLFFGLVGTFNLVLLFPLFPILHYTGLERFELPPTPHVWTILLTNSISSLFSDICWAYAMVLTSPLLVTVGLSLTIPLSLIGEMVLQGHYEGWLYWVGALVVVGSFVFVDHEEREEEAEHEHDHHNDHSAAGSLLGHGHPEAADPNRGRRHATTTTNTTTTGSNGMWSDDDGTLDGVGGIVSATDATTGAGGGMPKTDSHARSNHGSASQQHAITGASDTAASTSTARPSESHHKKQKKHNGRTKSWNRLLSGGGAGGGWVSSDDDDGDDFLHSSDSD</sequence>
<feature type="domain" description="EamA" evidence="7">
    <location>
        <begin position="226"/>
        <end position="293"/>
    </location>
</feature>
<evidence type="ECO:0000256" key="3">
    <source>
        <dbReference type="ARBA" id="ARBA00022989"/>
    </source>
</evidence>
<dbReference type="OrthoDB" id="1436450at2759"/>
<dbReference type="GO" id="GO:0000329">
    <property type="term" value="C:fungal-type vacuole membrane"/>
    <property type="evidence" value="ECO:0007669"/>
    <property type="project" value="TreeGrafter"/>
</dbReference>
<dbReference type="InterPro" id="IPR025016">
    <property type="entry name" value="DUF3955"/>
</dbReference>
<evidence type="ECO:0000256" key="6">
    <source>
        <dbReference type="SAM" id="Phobius"/>
    </source>
</evidence>
<feature type="transmembrane region" description="Helical" evidence="6">
    <location>
        <begin position="428"/>
        <end position="448"/>
    </location>
</feature>
<dbReference type="SUPFAM" id="SSF103481">
    <property type="entry name" value="Multidrug resistance efflux transporter EmrE"/>
    <property type="match status" value="1"/>
</dbReference>
<keyword evidence="10" id="KW-1185">Reference proteome</keyword>
<feature type="region of interest" description="Disordered" evidence="5">
    <location>
        <begin position="475"/>
        <end position="640"/>
    </location>
</feature>
<feature type="compositionally biased region" description="Basic and acidic residues" evidence="5">
    <location>
        <begin position="475"/>
        <end position="490"/>
    </location>
</feature>
<dbReference type="InParanoid" id="H6BKL0"/>
<feature type="compositionally biased region" description="Polar residues" evidence="5">
    <location>
        <begin position="145"/>
        <end position="155"/>
    </location>
</feature>
<gene>
    <name evidence="9" type="ORF">HMPREF1120_00853</name>
</gene>
<dbReference type="PANTHER" id="PTHR23051">
    <property type="entry name" value="SOLUTE CARRIER FAMILY 35, MEMBER F5"/>
    <property type="match status" value="1"/>
</dbReference>
<feature type="transmembrane region" description="Helical" evidence="6">
    <location>
        <begin position="360"/>
        <end position="381"/>
    </location>
</feature>
<dbReference type="AlphaFoldDB" id="H6BKL0"/>
<accession>H6BKL0</accession>
<feature type="transmembrane region" description="Helical" evidence="6">
    <location>
        <begin position="454"/>
        <end position="471"/>
    </location>
</feature>
<feature type="transmembrane region" description="Helical" evidence="6">
    <location>
        <begin position="279"/>
        <end position="295"/>
    </location>
</feature>
<feature type="compositionally biased region" description="Basic residues" evidence="5">
    <location>
        <begin position="595"/>
        <end position="605"/>
    </location>
</feature>
<dbReference type="HOGENOM" id="CLU_026578_0_1_1"/>
<feature type="compositionally biased region" description="Polar residues" evidence="5">
    <location>
        <begin position="30"/>
        <end position="41"/>
    </location>
</feature>
<evidence type="ECO:0000256" key="2">
    <source>
        <dbReference type="ARBA" id="ARBA00022692"/>
    </source>
</evidence>
<evidence type="ECO:0000256" key="1">
    <source>
        <dbReference type="ARBA" id="ARBA00004477"/>
    </source>
</evidence>
<dbReference type="Pfam" id="PF00892">
    <property type="entry name" value="EamA"/>
    <property type="match status" value="1"/>
</dbReference>
<proteinExistence type="predicted"/>
<dbReference type="FunCoup" id="H6BKL0">
    <property type="interactions" value="533"/>
</dbReference>
<dbReference type="EMBL" id="JH226130">
    <property type="protein sequence ID" value="EHY52644.1"/>
    <property type="molecule type" value="Genomic_DNA"/>
</dbReference>
<dbReference type="VEuPathDB" id="FungiDB:HMPREF1120_00853"/>
<organism evidence="9 10">
    <name type="scientific">Exophiala dermatitidis (strain ATCC 34100 / CBS 525.76 / NIH/UT8656)</name>
    <name type="common">Black yeast</name>
    <name type="synonym">Wangiella dermatitidis</name>
    <dbReference type="NCBI Taxonomy" id="858893"/>
    <lineage>
        <taxon>Eukaryota</taxon>
        <taxon>Fungi</taxon>
        <taxon>Dikarya</taxon>
        <taxon>Ascomycota</taxon>
        <taxon>Pezizomycotina</taxon>
        <taxon>Eurotiomycetes</taxon>
        <taxon>Chaetothyriomycetidae</taxon>
        <taxon>Chaetothyriales</taxon>
        <taxon>Herpotrichiellaceae</taxon>
        <taxon>Exophiala</taxon>
    </lineage>
</organism>
<feature type="transmembrane region" description="Helical" evidence="6">
    <location>
        <begin position="63"/>
        <end position="82"/>
    </location>
</feature>
<dbReference type="InterPro" id="IPR000620">
    <property type="entry name" value="EamA_dom"/>
</dbReference>
<dbReference type="RefSeq" id="XP_009153105.1">
    <property type="nucleotide sequence ID" value="XM_009154857.1"/>
</dbReference>
<feature type="transmembrane region" description="Helical" evidence="6">
    <location>
        <begin position="216"/>
        <end position="235"/>
    </location>
</feature>
<dbReference type="GeneID" id="20305492"/>
<comment type="subcellular location">
    <subcellularLocation>
        <location evidence="1">Endoplasmic reticulum membrane</location>
        <topology evidence="1">Multi-pass membrane protein</topology>
    </subcellularLocation>
</comment>
<feature type="compositionally biased region" description="Basic and acidic residues" evidence="5">
    <location>
        <begin position="500"/>
        <end position="509"/>
    </location>
</feature>
<protein>
    <recommendedName>
        <fullName evidence="11">EamA domain-containing protein</fullName>
    </recommendedName>
</protein>
<feature type="transmembrane region" description="Helical" evidence="6">
    <location>
        <begin position="247"/>
        <end position="267"/>
    </location>
</feature>
<evidence type="ECO:0000256" key="5">
    <source>
        <dbReference type="SAM" id="MobiDB-lite"/>
    </source>
</evidence>
<evidence type="ECO:0000313" key="9">
    <source>
        <dbReference type="EMBL" id="EHY52644.1"/>
    </source>
</evidence>
<evidence type="ECO:0000259" key="7">
    <source>
        <dbReference type="Pfam" id="PF00892"/>
    </source>
</evidence>
<evidence type="ECO:0000259" key="8">
    <source>
        <dbReference type="Pfam" id="PF13127"/>
    </source>
</evidence>
<feature type="transmembrane region" description="Helical" evidence="6">
    <location>
        <begin position="94"/>
        <end position="114"/>
    </location>
</feature>
<feature type="domain" description="DUF3955" evidence="8">
    <location>
        <begin position="62"/>
        <end position="112"/>
    </location>
</feature>
<reference evidence="9" key="1">
    <citation type="submission" date="2011-07" db="EMBL/GenBank/DDBJ databases">
        <title>The Genome Sequence of Exophiala (Wangiella) dermatitidis NIH/UT8656.</title>
        <authorList>
            <consortium name="The Broad Institute Genome Sequencing Platform"/>
            <person name="Cuomo C."/>
            <person name="Wang Z."/>
            <person name="Hunicke-Smith S."/>
            <person name="Szanislo P.J."/>
            <person name="Earl A."/>
            <person name="Young S.K."/>
            <person name="Zeng Q."/>
            <person name="Gargeya S."/>
            <person name="Fitzgerald M."/>
            <person name="Haas B."/>
            <person name="Abouelleil A."/>
            <person name="Alvarado L."/>
            <person name="Arachchi H.M."/>
            <person name="Berlin A."/>
            <person name="Brown A."/>
            <person name="Chapman S.B."/>
            <person name="Chen Z."/>
            <person name="Dunbar C."/>
            <person name="Freedman E."/>
            <person name="Gearin G."/>
            <person name="Gellesch M."/>
            <person name="Goldberg J."/>
            <person name="Griggs A."/>
            <person name="Gujja S."/>
            <person name="Heiman D."/>
            <person name="Howarth C."/>
            <person name="Larson L."/>
            <person name="Lui A."/>
            <person name="MacDonald P.J.P."/>
            <person name="Montmayeur A."/>
            <person name="Murphy C."/>
            <person name="Neiman D."/>
            <person name="Pearson M."/>
            <person name="Priest M."/>
            <person name="Roberts A."/>
            <person name="Saif S."/>
            <person name="Shea T."/>
            <person name="Shenoy N."/>
            <person name="Sisk P."/>
            <person name="Stolte C."/>
            <person name="Sykes S."/>
            <person name="Wortman J."/>
            <person name="Nusbaum C."/>
            <person name="Birren B."/>
        </authorList>
    </citation>
    <scope>NUCLEOTIDE SEQUENCE</scope>
    <source>
        <strain evidence="9">NIH/UT8656</strain>
    </source>
</reference>
<keyword evidence="2 6" id="KW-0812">Transmembrane</keyword>
<dbReference type="OMA" id="NMCITLV"/>
<dbReference type="InterPro" id="IPR037185">
    <property type="entry name" value="EmrE-like"/>
</dbReference>
<keyword evidence="3 6" id="KW-1133">Transmembrane helix</keyword>
<dbReference type="Pfam" id="PF13127">
    <property type="entry name" value="DUF3955"/>
    <property type="match status" value="1"/>
</dbReference>
<dbReference type="Proteomes" id="UP000007304">
    <property type="component" value="Unassembled WGS sequence"/>
</dbReference>
<evidence type="ECO:0008006" key="11">
    <source>
        <dbReference type="Google" id="ProtNLM"/>
    </source>
</evidence>
<evidence type="ECO:0000256" key="4">
    <source>
        <dbReference type="ARBA" id="ARBA00023136"/>
    </source>
</evidence>
<feature type="transmembrane region" description="Helical" evidence="6">
    <location>
        <begin position="327"/>
        <end position="348"/>
    </location>
</feature>